<gene>
    <name evidence="2" type="ORF">CC85DRAFT_195576</name>
</gene>
<evidence type="ECO:0000313" key="2">
    <source>
        <dbReference type="EMBL" id="KLT39464.1"/>
    </source>
</evidence>
<keyword evidence="3" id="KW-1185">Reference proteome</keyword>
<dbReference type="Proteomes" id="UP000053611">
    <property type="component" value="Unassembled WGS sequence"/>
</dbReference>
<dbReference type="EMBL" id="KQ087258">
    <property type="protein sequence ID" value="KLT39464.1"/>
    <property type="molecule type" value="Genomic_DNA"/>
</dbReference>
<accession>A0A0J1AW14</accession>
<feature type="compositionally biased region" description="Basic residues" evidence="1">
    <location>
        <begin position="161"/>
        <end position="175"/>
    </location>
</feature>
<evidence type="ECO:0000313" key="3">
    <source>
        <dbReference type="Proteomes" id="UP000053611"/>
    </source>
</evidence>
<dbReference type="AlphaFoldDB" id="A0A0J1AW14"/>
<feature type="compositionally biased region" description="Basic residues" evidence="1">
    <location>
        <begin position="115"/>
        <end position="133"/>
    </location>
</feature>
<protein>
    <submittedName>
        <fullName evidence="2">Uncharacterized protein</fullName>
    </submittedName>
</protein>
<dbReference type="RefSeq" id="XP_018275955.1">
    <property type="nucleotide sequence ID" value="XM_018419844.1"/>
</dbReference>
<feature type="compositionally biased region" description="Low complexity" evidence="1">
    <location>
        <begin position="27"/>
        <end position="112"/>
    </location>
</feature>
<evidence type="ECO:0000256" key="1">
    <source>
        <dbReference type="SAM" id="MobiDB-lite"/>
    </source>
</evidence>
<dbReference type="OrthoDB" id="2537245at2759"/>
<reference evidence="2 3" key="1">
    <citation type="submission" date="2015-03" db="EMBL/GenBank/DDBJ databases">
        <title>Genomics and transcriptomics of the oil-accumulating basidiomycete yeast T. oleaginosus allow insights into substrate utilization and the diverse evolutionary trajectories of mating systems in fungi.</title>
        <authorList>
            <consortium name="DOE Joint Genome Institute"/>
            <person name="Kourist R."/>
            <person name="Kracht O."/>
            <person name="Bracharz F."/>
            <person name="Lipzen A."/>
            <person name="Nolan M."/>
            <person name="Ohm R."/>
            <person name="Grigoriev I."/>
            <person name="Sun S."/>
            <person name="Heitman J."/>
            <person name="Bruck T."/>
            <person name="Nowrousian M."/>
        </authorList>
    </citation>
    <scope>NUCLEOTIDE SEQUENCE [LARGE SCALE GENOMIC DNA]</scope>
    <source>
        <strain evidence="2 3">IBC0246</strain>
    </source>
</reference>
<dbReference type="STRING" id="879819.A0A0J1AW14"/>
<dbReference type="GeneID" id="28980447"/>
<sequence length="583" mass="64885">MWNKPAQAIQGAVQDWGQWASSSPLGNQQGQQSWQNNGQQQSWQQNNGQQQSWQQHNGQQQSWQDKGQHGQHNQHNQHSQHNQHNQHQGQSSWQPQHQQHNSWQQNQNQAQGHGHGQHNQHKPQHHKPQHHKPNNSVNLNPTWEEMMSASGWAEGHEPGHGHGHGQGHKHSHSHSHSQSQTWSHEVPLQDGSMPRFPGRSDKLVDAPTGHSVRKHYMQHLQPAPLLSRSPFIPRAMVEHLMRKKKDAAISIKYMPGDAISNMEGTAHTFLTPIVFARMHGDYAYEGSHTVLPYAGRAREVVVSAAIQPDFEDCNGMMALARLEHHAIQGVDWPQWGQNIASASEKANPSTRASYDRDVRAHLIHHLVKRLPALHEVHPLSVPQAIAQLEAGATHGAVRLPKAVVSLDLLFRVYVEALANELGALEAVCPSYVYTSDPPAIFARECDATLLNRLQAAALAHLVALNPGRLKNMRIFAFNDYADPQAVWHFQKALQGTGVKVMRKADLFPSTNGGYYSPPAEGKGALLVLHNNSDAFGQNIETEGPGGSMDGAIGCNSSVAGSVRRDRHDLVSRVLKRGERLRVW</sequence>
<name>A0A0J1AW14_9TREE</name>
<feature type="region of interest" description="Disordered" evidence="1">
    <location>
        <begin position="1"/>
        <end position="200"/>
    </location>
</feature>
<organism evidence="2 3">
    <name type="scientific">Cutaneotrichosporon oleaginosum</name>
    <dbReference type="NCBI Taxonomy" id="879819"/>
    <lineage>
        <taxon>Eukaryota</taxon>
        <taxon>Fungi</taxon>
        <taxon>Dikarya</taxon>
        <taxon>Basidiomycota</taxon>
        <taxon>Agaricomycotina</taxon>
        <taxon>Tremellomycetes</taxon>
        <taxon>Trichosporonales</taxon>
        <taxon>Trichosporonaceae</taxon>
        <taxon>Cutaneotrichosporon</taxon>
    </lineage>
</organism>
<proteinExistence type="predicted"/>